<reference evidence="2 3" key="1">
    <citation type="submission" date="2018-02" db="EMBL/GenBank/DDBJ databases">
        <title>The genomes of Aspergillus section Nigri reveals drivers in fungal speciation.</title>
        <authorList>
            <consortium name="DOE Joint Genome Institute"/>
            <person name="Vesth T.C."/>
            <person name="Nybo J."/>
            <person name="Theobald S."/>
            <person name="Brandl J."/>
            <person name="Frisvad J.C."/>
            <person name="Nielsen K.F."/>
            <person name="Lyhne E.K."/>
            <person name="Kogle M.E."/>
            <person name="Kuo A."/>
            <person name="Riley R."/>
            <person name="Clum A."/>
            <person name="Nolan M."/>
            <person name="Lipzen A."/>
            <person name="Salamov A."/>
            <person name="Henrissat B."/>
            <person name="Wiebenga A."/>
            <person name="De vries R.P."/>
            <person name="Grigoriev I.V."/>
            <person name="Mortensen U.H."/>
            <person name="Andersen M.R."/>
            <person name="Baker S.E."/>
        </authorList>
    </citation>
    <scope>NUCLEOTIDE SEQUENCE [LARGE SCALE GENOMIC DNA]</scope>
    <source>
        <strain evidence="2 3">CBS 121593</strain>
    </source>
</reference>
<dbReference type="EMBL" id="KZ824461">
    <property type="protein sequence ID" value="RAK97653.1"/>
    <property type="molecule type" value="Genomic_DNA"/>
</dbReference>
<dbReference type="Proteomes" id="UP000249402">
    <property type="component" value="Unassembled WGS sequence"/>
</dbReference>
<accession>A0A395GU72</accession>
<protein>
    <submittedName>
        <fullName evidence="2">Uncharacterized protein</fullName>
    </submittedName>
</protein>
<keyword evidence="1" id="KW-1133">Transmembrane helix</keyword>
<evidence type="ECO:0000256" key="1">
    <source>
        <dbReference type="SAM" id="Phobius"/>
    </source>
</evidence>
<organism evidence="2 3">
    <name type="scientific">Aspergillus ibericus CBS 121593</name>
    <dbReference type="NCBI Taxonomy" id="1448316"/>
    <lineage>
        <taxon>Eukaryota</taxon>
        <taxon>Fungi</taxon>
        <taxon>Dikarya</taxon>
        <taxon>Ascomycota</taxon>
        <taxon>Pezizomycotina</taxon>
        <taxon>Eurotiomycetes</taxon>
        <taxon>Eurotiomycetidae</taxon>
        <taxon>Eurotiales</taxon>
        <taxon>Aspergillaceae</taxon>
        <taxon>Aspergillus</taxon>
        <taxon>Aspergillus subgen. Circumdati</taxon>
    </lineage>
</organism>
<dbReference type="OrthoDB" id="10608243at2759"/>
<evidence type="ECO:0000313" key="3">
    <source>
        <dbReference type="Proteomes" id="UP000249402"/>
    </source>
</evidence>
<gene>
    <name evidence="2" type="ORF">BO80DRAFT_189020</name>
</gene>
<sequence>MTGDAPPGATGRVVAPSNLPARTVFTPSASLRCSHLQPFGNGVGGLGYAVGECLRLLSVFDLWKASNSRSTHLRLTLVSAVAAVFLFLRIGLLFSCYIFGLACSLDCPSSMLSVFSCSKSLLSCLA</sequence>
<keyword evidence="3" id="KW-1185">Reference proteome</keyword>
<name>A0A395GU72_9EURO</name>
<feature type="transmembrane region" description="Helical" evidence="1">
    <location>
        <begin position="75"/>
        <end position="100"/>
    </location>
</feature>
<evidence type="ECO:0000313" key="2">
    <source>
        <dbReference type="EMBL" id="RAK97653.1"/>
    </source>
</evidence>
<keyword evidence="1" id="KW-0472">Membrane</keyword>
<dbReference type="RefSeq" id="XP_025571981.1">
    <property type="nucleotide sequence ID" value="XM_025714094.1"/>
</dbReference>
<keyword evidence="1" id="KW-0812">Transmembrane</keyword>
<dbReference type="VEuPathDB" id="FungiDB:BO80DRAFT_189020"/>
<dbReference type="AlphaFoldDB" id="A0A395GU72"/>
<proteinExistence type="predicted"/>
<dbReference type="GeneID" id="37218959"/>